<gene>
    <name evidence="8" type="ORF">Q9L58_005949</name>
</gene>
<keyword evidence="9" id="KW-1185">Reference proteome</keyword>
<accession>A0ABR3GGQ2</accession>
<evidence type="ECO:0000313" key="8">
    <source>
        <dbReference type="EMBL" id="KAL0635128.1"/>
    </source>
</evidence>
<comment type="subcellular location">
    <subcellularLocation>
        <location evidence="1">Membrane</location>
        <topology evidence="1">Multi-pass membrane protein</topology>
    </subcellularLocation>
</comment>
<organism evidence="8 9">
    <name type="scientific">Discina gigas</name>
    <dbReference type="NCBI Taxonomy" id="1032678"/>
    <lineage>
        <taxon>Eukaryota</taxon>
        <taxon>Fungi</taxon>
        <taxon>Dikarya</taxon>
        <taxon>Ascomycota</taxon>
        <taxon>Pezizomycotina</taxon>
        <taxon>Pezizomycetes</taxon>
        <taxon>Pezizales</taxon>
        <taxon>Discinaceae</taxon>
        <taxon>Discina</taxon>
    </lineage>
</organism>
<dbReference type="EMBL" id="JBBBZM010000077">
    <property type="protein sequence ID" value="KAL0635128.1"/>
    <property type="molecule type" value="Genomic_DNA"/>
</dbReference>
<reference evidence="8 9" key="1">
    <citation type="submission" date="2024-02" db="EMBL/GenBank/DDBJ databases">
        <title>Discinaceae phylogenomics.</title>
        <authorList>
            <person name="Dirks A.C."/>
            <person name="James T.Y."/>
        </authorList>
    </citation>
    <scope>NUCLEOTIDE SEQUENCE [LARGE SCALE GENOMIC DNA]</scope>
    <source>
        <strain evidence="8 9">ACD0624</strain>
    </source>
</reference>
<dbReference type="InterPro" id="IPR036259">
    <property type="entry name" value="MFS_trans_sf"/>
</dbReference>
<feature type="transmembrane region" description="Helical" evidence="6">
    <location>
        <begin position="113"/>
        <end position="131"/>
    </location>
</feature>
<evidence type="ECO:0000256" key="5">
    <source>
        <dbReference type="ARBA" id="ARBA00023136"/>
    </source>
</evidence>
<keyword evidence="5 6" id="KW-0472">Membrane</keyword>
<feature type="transmembrane region" description="Helical" evidence="6">
    <location>
        <begin position="72"/>
        <end position="93"/>
    </location>
</feature>
<keyword evidence="4 6" id="KW-1133">Transmembrane helix</keyword>
<evidence type="ECO:0000259" key="7">
    <source>
        <dbReference type="PROSITE" id="PS50850"/>
    </source>
</evidence>
<dbReference type="InterPro" id="IPR011701">
    <property type="entry name" value="MFS"/>
</dbReference>
<sequence length="196" mass="21685">MSREYDERTPLLGESSGATTRNIALETEDNEAITQYSYKIPITNTPETTVPVVTENKDVPASWLTLPKKRQLVLLALCRLVEPISQTSVLSYLYYFLHSLDPSLPPAMLSRQAGYLASAFAVCMFLTGWFWGRVADRIGRKKVVLIGLTSTAVASIVFGFSESYRGLVVARCLAGLMDANIAILRTMITETVVDKK</sequence>
<dbReference type="InterPro" id="IPR020846">
    <property type="entry name" value="MFS_dom"/>
</dbReference>
<evidence type="ECO:0000256" key="1">
    <source>
        <dbReference type="ARBA" id="ARBA00004141"/>
    </source>
</evidence>
<evidence type="ECO:0000256" key="3">
    <source>
        <dbReference type="ARBA" id="ARBA00022692"/>
    </source>
</evidence>
<dbReference type="PANTHER" id="PTHR23504">
    <property type="entry name" value="MAJOR FACILITATOR SUPERFAMILY DOMAIN-CONTAINING PROTEIN 10"/>
    <property type="match status" value="1"/>
</dbReference>
<proteinExistence type="predicted"/>
<name>A0ABR3GGQ2_9PEZI</name>
<evidence type="ECO:0000256" key="2">
    <source>
        <dbReference type="ARBA" id="ARBA00022448"/>
    </source>
</evidence>
<evidence type="ECO:0000256" key="6">
    <source>
        <dbReference type="SAM" id="Phobius"/>
    </source>
</evidence>
<evidence type="ECO:0000313" key="9">
    <source>
        <dbReference type="Proteomes" id="UP001447188"/>
    </source>
</evidence>
<dbReference type="Pfam" id="PF07690">
    <property type="entry name" value="MFS_1"/>
    <property type="match status" value="1"/>
</dbReference>
<dbReference type="Gene3D" id="1.20.1250.20">
    <property type="entry name" value="MFS general substrate transporter like domains"/>
    <property type="match status" value="1"/>
</dbReference>
<dbReference type="Proteomes" id="UP001447188">
    <property type="component" value="Unassembled WGS sequence"/>
</dbReference>
<dbReference type="PROSITE" id="PS50850">
    <property type="entry name" value="MFS"/>
    <property type="match status" value="1"/>
</dbReference>
<dbReference type="PANTHER" id="PTHR23504:SF6">
    <property type="entry name" value="MULTIDRUG TRANSPORTER, PUTATIVE (AFU_ORTHOLOGUE AFUA_4G08740)-RELATED"/>
    <property type="match status" value="1"/>
</dbReference>
<feature type="domain" description="Major facilitator superfamily (MFS) profile" evidence="7">
    <location>
        <begin position="71"/>
        <end position="196"/>
    </location>
</feature>
<feature type="transmembrane region" description="Helical" evidence="6">
    <location>
        <begin position="143"/>
        <end position="161"/>
    </location>
</feature>
<keyword evidence="2" id="KW-0813">Transport</keyword>
<comment type="caution">
    <text evidence="8">The sequence shown here is derived from an EMBL/GenBank/DDBJ whole genome shotgun (WGS) entry which is preliminary data.</text>
</comment>
<dbReference type="SUPFAM" id="SSF103473">
    <property type="entry name" value="MFS general substrate transporter"/>
    <property type="match status" value="1"/>
</dbReference>
<keyword evidence="3 6" id="KW-0812">Transmembrane</keyword>
<protein>
    <recommendedName>
        <fullName evidence="7">Major facilitator superfamily (MFS) profile domain-containing protein</fullName>
    </recommendedName>
</protein>
<evidence type="ECO:0000256" key="4">
    <source>
        <dbReference type="ARBA" id="ARBA00022989"/>
    </source>
</evidence>